<feature type="compositionally biased region" description="Polar residues" evidence="1">
    <location>
        <begin position="298"/>
        <end position="312"/>
    </location>
</feature>
<protein>
    <submittedName>
        <fullName evidence="2">Uncharacterized protein</fullName>
    </submittedName>
</protein>
<dbReference type="AlphaFoldDB" id="A0A9P0CAW1"/>
<feature type="compositionally biased region" description="Polar residues" evidence="1">
    <location>
        <begin position="319"/>
        <end position="337"/>
    </location>
</feature>
<feature type="compositionally biased region" description="Basic residues" evidence="1">
    <location>
        <begin position="465"/>
        <end position="475"/>
    </location>
</feature>
<organism evidence="2 3">
    <name type="scientific">Bemisia tabaci</name>
    <name type="common">Sweetpotato whitefly</name>
    <name type="synonym">Aleurodes tabaci</name>
    <dbReference type="NCBI Taxonomy" id="7038"/>
    <lineage>
        <taxon>Eukaryota</taxon>
        <taxon>Metazoa</taxon>
        <taxon>Ecdysozoa</taxon>
        <taxon>Arthropoda</taxon>
        <taxon>Hexapoda</taxon>
        <taxon>Insecta</taxon>
        <taxon>Pterygota</taxon>
        <taxon>Neoptera</taxon>
        <taxon>Paraneoptera</taxon>
        <taxon>Hemiptera</taxon>
        <taxon>Sternorrhyncha</taxon>
        <taxon>Aleyrodoidea</taxon>
        <taxon>Aleyrodidae</taxon>
        <taxon>Aleyrodinae</taxon>
        <taxon>Bemisia</taxon>
    </lineage>
</organism>
<proteinExistence type="predicted"/>
<sequence length="594" mass="67082">MDVAVFHALKDVGKESVIEWRLENSGKELKKDNFCPLLERVIEEVMYPEILQNGFAKCGLVPWNVNAVDFSKMRGIPESETSSEPYALRNVKITISSIESAIGDLKVKEFRKNLEAMTEKLSLPPEDINLFQLWSSFNKKLDQLMTAQKSLDEKREEARSKAKLKAEAKAKSKANKASITRASSNHSSNVSSDLDISVLPIEMNLNSFPTDMNPFDSPTSINSVNTSTSKVPDAEDLSLLNELMEGTLEEDLMTLITAPDKVRSVDVEINEQQIDLSKPNNEGSMSKNDLAESSTSILPISNLSDPSTSNEPSIDLFKPSTSNEPMNDLNKPSTNKTADNDLSKMHEAIIEVSEKSRGKENENANNFEQNSTNKVNHFHKNIPSPFKKALFWPETVKKKNQKKNRSSEFMPSAITSTPWKKYWQNKKQKKEDEEKAKEERKAIREAKKREKEMKQKEKEAEKAVPKKKPKSKPRRQLFIESSSSDENSDTIDSPDSPSTVPEAVETLALSDLKKNVYVIFVYEGEYFPGVILETTQTGAKVSAMTMAGPDGWRWPEKEDTFHYDLTDIKEVIEPPTIRNSRGVSCVPEMRKYRV</sequence>
<dbReference type="Proteomes" id="UP001152759">
    <property type="component" value="Chromosome 10"/>
</dbReference>
<evidence type="ECO:0000256" key="1">
    <source>
        <dbReference type="SAM" id="MobiDB-lite"/>
    </source>
</evidence>
<feature type="region of interest" description="Disordered" evidence="1">
    <location>
        <begin position="298"/>
        <end position="339"/>
    </location>
</feature>
<evidence type="ECO:0000313" key="2">
    <source>
        <dbReference type="EMBL" id="CAH0762346.1"/>
    </source>
</evidence>
<feature type="compositionally biased region" description="Low complexity" evidence="1">
    <location>
        <begin position="490"/>
        <end position="499"/>
    </location>
</feature>
<accession>A0A9P0CAW1</accession>
<gene>
    <name evidence="2" type="ORF">BEMITA_LOCUS2493</name>
</gene>
<feature type="region of interest" description="Disordered" evidence="1">
    <location>
        <begin position="419"/>
        <end position="500"/>
    </location>
</feature>
<feature type="compositionally biased region" description="Low complexity" evidence="1">
    <location>
        <begin position="175"/>
        <end position="191"/>
    </location>
</feature>
<dbReference type="EMBL" id="OU963871">
    <property type="protein sequence ID" value="CAH0762346.1"/>
    <property type="molecule type" value="Genomic_DNA"/>
</dbReference>
<reference evidence="2" key="1">
    <citation type="submission" date="2021-12" db="EMBL/GenBank/DDBJ databases">
        <authorList>
            <person name="King R."/>
        </authorList>
    </citation>
    <scope>NUCLEOTIDE SEQUENCE</scope>
</reference>
<keyword evidence="3" id="KW-1185">Reference proteome</keyword>
<evidence type="ECO:0000313" key="3">
    <source>
        <dbReference type="Proteomes" id="UP001152759"/>
    </source>
</evidence>
<feature type="region of interest" description="Disordered" evidence="1">
    <location>
        <begin position="165"/>
        <end position="191"/>
    </location>
</feature>
<feature type="region of interest" description="Disordered" evidence="1">
    <location>
        <begin position="273"/>
        <end position="292"/>
    </location>
</feature>
<feature type="compositionally biased region" description="Basic and acidic residues" evidence="1">
    <location>
        <begin position="429"/>
        <end position="464"/>
    </location>
</feature>
<name>A0A9P0CAW1_BEMTA</name>